<proteinExistence type="predicted"/>
<organism evidence="1 2">
    <name type="scientific">Mesorhizobium opportunistum (strain LMG 24607 / HAMBI 3007 / WSM2075)</name>
    <dbReference type="NCBI Taxonomy" id="536019"/>
    <lineage>
        <taxon>Bacteria</taxon>
        <taxon>Pseudomonadati</taxon>
        <taxon>Pseudomonadota</taxon>
        <taxon>Alphaproteobacteria</taxon>
        <taxon>Hyphomicrobiales</taxon>
        <taxon>Phyllobacteriaceae</taxon>
        <taxon>Mesorhizobium</taxon>
    </lineage>
</organism>
<dbReference type="Proteomes" id="UP000001623">
    <property type="component" value="Chromosome"/>
</dbReference>
<protein>
    <submittedName>
        <fullName evidence="1">Uncharacterized protein</fullName>
    </submittedName>
</protein>
<evidence type="ECO:0000313" key="2">
    <source>
        <dbReference type="Proteomes" id="UP000001623"/>
    </source>
</evidence>
<name>F7Y500_MESOW</name>
<dbReference type="EMBL" id="CP002279">
    <property type="protein sequence ID" value="AEH89628.1"/>
    <property type="molecule type" value="Genomic_DNA"/>
</dbReference>
<reference evidence="1 2" key="1">
    <citation type="submission" date="2010-10" db="EMBL/GenBank/DDBJ databases">
        <title>Complete sequence of Mesorhizobium opportunistum WSM2075.</title>
        <authorList>
            <consortium name="US DOE Joint Genome Institute"/>
            <person name="Lucas S."/>
            <person name="Copeland A."/>
            <person name="Lapidus A."/>
            <person name="Cheng J.-F."/>
            <person name="Bruce D."/>
            <person name="Goodwin L."/>
            <person name="Pitluck S."/>
            <person name="Chertkov O."/>
            <person name="Misra M."/>
            <person name="Detter J.C."/>
            <person name="Han C."/>
            <person name="Tapia R."/>
            <person name="Land M."/>
            <person name="Hauser L."/>
            <person name="Kyrpides N."/>
            <person name="Ovchinnikova G."/>
            <person name="Mavrommatis K.M."/>
            <person name="Tiwari R.P."/>
            <person name="Howieson J.G."/>
            <person name="O'Hara G.W."/>
            <person name="Nandasena K.G."/>
            <person name="Woyke T."/>
        </authorList>
    </citation>
    <scope>NUCLEOTIDE SEQUENCE [LARGE SCALE GENOMIC DNA]</scope>
    <source>
        <strain evidence="2">LMG 24607 / HAMBI 3007 / WSM2075</strain>
    </source>
</reference>
<gene>
    <name evidence="1" type="ordered locus">Mesop_5212</name>
</gene>
<accession>F7Y500</accession>
<dbReference type="HOGENOM" id="CLU_3312535_0_0_5"/>
<sequence>MRIAEEETTLSLWGNAETTLHGDGIAVDYPRPCHAGANS</sequence>
<evidence type="ECO:0000313" key="1">
    <source>
        <dbReference type="EMBL" id="AEH89628.1"/>
    </source>
</evidence>
<dbReference type="AlphaFoldDB" id="F7Y500"/>
<dbReference type="KEGG" id="mop:Mesop_5212"/>